<reference evidence="1 2" key="1">
    <citation type="submission" date="2016-10" db="EMBL/GenBank/DDBJ databases">
        <authorList>
            <person name="de Groot N.N."/>
        </authorList>
    </citation>
    <scope>NUCLEOTIDE SEQUENCE [LARGE SCALE GENOMIC DNA]</scope>
    <source>
        <strain evidence="1 2">DSM 21799</strain>
    </source>
</reference>
<gene>
    <name evidence="1" type="ORF">SAMN04489806_3216</name>
</gene>
<dbReference type="AlphaFoldDB" id="A0A1H4TIN0"/>
<evidence type="ECO:0008006" key="3">
    <source>
        <dbReference type="Google" id="ProtNLM"/>
    </source>
</evidence>
<sequence>MRYLLLLHSRGPELRDHSPEWMEEATAFLARFDDELAMRSELEWSEVLAPASRGRIIGADGTETTAESDAAAPVTRVWVVRVADAARALALGGELARRLGARVDVRECLPSAQMP</sequence>
<keyword evidence="2" id="KW-1185">Reference proteome</keyword>
<evidence type="ECO:0000313" key="1">
    <source>
        <dbReference type="EMBL" id="SEC55964.1"/>
    </source>
</evidence>
<dbReference type="Proteomes" id="UP000199183">
    <property type="component" value="Unassembled WGS sequence"/>
</dbReference>
<dbReference type="EMBL" id="FNRY01000002">
    <property type="protein sequence ID" value="SEC55964.1"/>
    <property type="molecule type" value="Genomic_DNA"/>
</dbReference>
<organism evidence="1 2">
    <name type="scientific">Paramicrobacterium humi</name>
    <dbReference type="NCBI Taxonomy" id="640635"/>
    <lineage>
        <taxon>Bacteria</taxon>
        <taxon>Bacillati</taxon>
        <taxon>Actinomycetota</taxon>
        <taxon>Actinomycetes</taxon>
        <taxon>Micrococcales</taxon>
        <taxon>Microbacteriaceae</taxon>
        <taxon>Paramicrobacterium</taxon>
    </lineage>
</organism>
<dbReference type="RefSeq" id="WP_091187753.1">
    <property type="nucleotide sequence ID" value="NZ_FNRY01000002.1"/>
</dbReference>
<proteinExistence type="predicted"/>
<name>A0A1H4TIN0_9MICO</name>
<protein>
    <recommendedName>
        <fullName evidence="3">YCII-related domain-containing protein</fullName>
    </recommendedName>
</protein>
<accession>A0A1H4TIN0</accession>
<dbReference type="Gene3D" id="3.30.70.1060">
    <property type="entry name" value="Dimeric alpha+beta barrel"/>
    <property type="match status" value="1"/>
</dbReference>
<dbReference type="OrthoDB" id="4964421at2"/>
<evidence type="ECO:0000313" key="2">
    <source>
        <dbReference type="Proteomes" id="UP000199183"/>
    </source>
</evidence>